<evidence type="ECO:0000256" key="3">
    <source>
        <dbReference type="ARBA" id="ARBA00022989"/>
    </source>
</evidence>
<dbReference type="AlphaFoldDB" id="A0A6J1D1N0"/>
<gene>
    <name evidence="8 9 10" type="primary">LOC111016453</name>
</gene>
<keyword evidence="2 5" id="KW-0812">Transmembrane</keyword>
<feature type="transmembrane region" description="Helical" evidence="5">
    <location>
        <begin position="197"/>
        <end position="220"/>
    </location>
</feature>
<feature type="transmembrane region" description="Helical" evidence="5">
    <location>
        <begin position="505"/>
        <end position="531"/>
    </location>
</feature>
<dbReference type="GO" id="GO:0016020">
    <property type="term" value="C:membrane"/>
    <property type="evidence" value="ECO:0007669"/>
    <property type="project" value="UniProtKB-SubCell"/>
</dbReference>
<evidence type="ECO:0000256" key="2">
    <source>
        <dbReference type="ARBA" id="ARBA00022692"/>
    </source>
</evidence>
<sequence length="659" mass="76580">MKVNLKEQPVFEICLVVPKRKTKKKDATHDCVEVLENAFRKVGLIVERIDGVNDEFMKLAAPLETLGKAAVRLEMKKRTHIGMDLLFELDEVNAFVRQPDGSLFSWCERFRCYHHLIYGIVNENQSAVTLKCDEEEFQWKVGESLISTLESKKIVKQIFPLHDEKIRKKLLGSWALNWWDFTGQPIDEVYSYYGAKIALYFAFLGMYTRWMLFPASLGLILQLVEFGSLRLLVLPIFFISIILWAIMFSQFWRRKNSALIARWQINYSFIGDSSFRLSGVECGSPQIPVELIKNQEMDKTKEKEVFQRIEWFGRLRRFRNDAIIILSIICLQLPFELAYAHCYEVIRSDAIKFGLTVLYLFAIQYFTRLGAKISMKLINCENYENHEKRADSLVYKIFGLYFMQSYIGVFYHALLHRNFTTLRQVLIQRLLISEVLENLLENSLPYLKYSYRKYKVRSKKRREKGSPQGKIHFASRAEKEYLKPSYSASIGVELEDGLFDDCLELALQFGMIMMFACAFPLAFAFAALNNITEIRTDALKLLAMYKRPIPRVATTIGAWLNIFQFLIVMSICTNCALLVWLYDQEGKWKIEPGLAAILVMEHILLLVKFGFSRLVPEEPAWVKANRVKKATQVQDICSKRLLRTISGGEKALNYVKKTQ</sequence>
<dbReference type="InterPro" id="IPR049452">
    <property type="entry name" value="Anoctamin_TM"/>
</dbReference>
<dbReference type="OrthoDB" id="296386at2759"/>
<proteinExistence type="predicted"/>
<evidence type="ECO:0000256" key="1">
    <source>
        <dbReference type="ARBA" id="ARBA00004141"/>
    </source>
</evidence>
<feature type="transmembrane region" description="Helical" evidence="5">
    <location>
        <begin position="353"/>
        <end position="371"/>
    </location>
</feature>
<feature type="transmembrane region" description="Helical" evidence="5">
    <location>
        <begin position="322"/>
        <end position="341"/>
    </location>
</feature>
<dbReference type="PANTHER" id="PTHR12308:SF73">
    <property type="entry name" value="ANOCTAMIN"/>
    <property type="match status" value="1"/>
</dbReference>
<evidence type="ECO:0000313" key="8">
    <source>
        <dbReference type="RefSeq" id="XP_022147560.1"/>
    </source>
</evidence>
<keyword evidence="7" id="KW-1185">Reference proteome</keyword>
<dbReference type="PANTHER" id="PTHR12308">
    <property type="entry name" value="ANOCTAMIN"/>
    <property type="match status" value="1"/>
</dbReference>
<evidence type="ECO:0000259" key="6">
    <source>
        <dbReference type="Pfam" id="PF04547"/>
    </source>
</evidence>
<evidence type="ECO:0000313" key="7">
    <source>
        <dbReference type="Proteomes" id="UP000504603"/>
    </source>
</evidence>
<name>A0A6J1D1N0_MOMCH</name>
<keyword evidence="3 5" id="KW-1133">Transmembrane helix</keyword>
<keyword evidence="4 5" id="KW-0472">Membrane</keyword>
<comment type="subcellular location">
    <subcellularLocation>
        <location evidence="1">Membrane</location>
        <topology evidence="1">Multi-pass membrane protein</topology>
    </subcellularLocation>
</comment>
<dbReference type="Proteomes" id="UP000504603">
    <property type="component" value="Unplaced"/>
</dbReference>
<dbReference type="RefSeq" id="XP_022147568.1">
    <property type="nucleotide sequence ID" value="XM_022291876.1"/>
</dbReference>
<dbReference type="Pfam" id="PF04547">
    <property type="entry name" value="Anoctamin"/>
    <property type="match status" value="1"/>
</dbReference>
<dbReference type="RefSeq" id="XP_022147560.1">
    <property type="nucleotide sequence ID" value="XM_022291868.1"/>
</dbReference>
<evidence type="ECO:0000256" key="4">
    <source>
        <dbReference type="ARBA" id="ARBA00023136"/>
    </source>
</evidence>
<feature type="transmembrane region" description="Helical" evidence="5">
    <location>
        <begin position="552"/>
        <end position="582"/>
    </location>
</feature>
<feature type="domain" description="Anoctamin transmembrane" evidence="6">
    <location>
        <begin position="190"/>
        <end position="627"/>
    </location>
</feature>
<evidence type="ECO:0000256" key="5">
    <source>
        <dbReference type="SAM" id="Phobius"/>
    </source>
</evidence>
<protein>
    <submittedName>
        <fullName evidence="8 9">Anoctamin-like protein At1g73020</fullName>
    </submittedName>
</protein>
<feature type="transmembrane region" description="Helical" evidence="5">
    <location>
        <begin position="594"/>
        <end position="611"/>
    </location>
</feature>
<dbReference type="RefSeq" id="XP_022147576.1">
    <property type="nucleotide sequence ID" value="XM_022291884.1"/>
</dbReference>
<accession>A0A6J1D1N0</accession>
<evidence type="ECO:0000313" key="10">
    <source>
        <dbReference type="RefSeq" id="XP_022147576.1"/>
    </source>
</evidence>
<dbReference type="KEGG" id="mcha:111016453"/>
<organism evidence="7 9">
    <name type="scientific">Momordica charantia</name>
    <name type="common">Bitter gourd</name>
    <name type="synonym">Balsam pear</name>
    <dbReference type="NCBI Taxonomy" id="3673"/>
    <lineage>
        <taxon>Eukaryota</taxon>
        <taxon>Viridiplantae</taxon>
        <taxon>Streptophyta</taxon>
        <taxon>Embryophyta</taxon>
        <taxon>Tracheophyta</taxon>
        <taxon>Spermatophyta</taxon>
        <taxon>Magnoliopsida</taxon>
        <taxon>eudicotyledons</taxon>
        <taxon>Gunneridae</taxon>
        <taxon>Pentapetalae</taxon>
        <taxon>rosids</taxon>
        <taxon>fabids</taxon>
        <taxon>Cucurbitales</taxon>
        <taxon>Cucurbitaceae</taxon>
        <taxon>Momordiceae</taxon>
        <taxon>Momordica</taxon>
    </lineage>
</organism>
<dbReference type="GeneID" id="111016453"/>
<dbReference type="GO" id="GO:0005254">
    <property type="term" value="F:chloride channel activity"/>
    <property type="evidence" value="ECO:0007669"/>
    <property type="project" value="TreeGrafter"/>
</dbReference>
<dbReference type="InterPro" id="IPR007632">
    <property type="entry name" value="Anoctamin"/>
</dbReference>
<evidence type="ECO:0000313" key="9">
    <source>
        <dbReference type="RefSeq" id="XP_022147568.1"/>
    </source>
</evidence>
<reference evidence="8 9" key="1">
    <citation type="submission" date="2025-04" db="UniProtKB">
        <authorList>
            <consortium name="RefSeq"/>
        </authorList>
    </citation>
    <scope>IDENTIFICATION</scope>
    <source>
        <strain evidence="8 9">OHB3-1</strain>
    </source>
</reference>
<feature type="transmembrane region" description="Helical" evidence="5">
    <location>
        <begin position="392"/>
        <end position="414"/>
    </location>
</feature>
<feature type="transmembrane region" description="Helical" evidence="5">
    <location>
        <begin position="232"/>
        <end position="252"/>
    </location>
</feature>